<evidence type="ECO:0000313" key="2">
    <source>
        <dbReference type="Proteomes" id="UP000191901"/>
    </source>
</evidence>
<evidence type="ECO:0000313" key="1">
    <source>
        <dbReference type="EMBL" id="ASC73025.1"/>
    </source>
</evidence>
<keyword evidence="2" id="KW-1185">Reference proteome</keyword>
<proteinExistence type="predicted"/>
<dbReference type="EMBL" id="CP021983">
    <property type="protein sequence ID" value="ASC73025.1"/>
    <property type="molecule type" value="Genomic_DNA"/>
</dbReference>
<evidence type="ECO:0008006" key="3">
    <source>
        <dbReference type="Google" id="ProtNLM"/>
    </source>
</evidence>
<dbReference type="KEGG" id="hhg:XM38_039870"/>
<organism evidence="1 2">
    <name type="scientific">Halomicronema hongdechloris C2206</name>
    <dbReference type="NCBI Taxonomy" id="1641165"/>
    <lineage>
        <taxon>Bacteria</taxon>
        <taxon>Bacillati</taxon>
        <taxon>Cyanobacteriota</taxon>
        <taxon>Cyanophyceae</taxon>
        <taxon>Nodosilineales</taxon>
        <taxon>Nodosilineaceae</taxon>
        <taxon>Halomicronema</taxon>
    </lineage>
</organism>
<reference evidence="1 2" key="1">
    <citation type="journal article" date="2016" name="Biochim. Biophys. Acta">
        <title>Characterization of red-shifted phycobilisomes isolated from the chlorophyll f-containing cyanobacterium Halomicronema hongdechloris.</title>
        <authorList>
            <person name="Li Y."/>
            <person name="Lin Y."/>
            <person name="Garvey C.J."/>
            <person name="Birch D."/>
            <person name="Corkery R.W."/>
            <person name="Loughlin P.C."/>
            <person name="Scheer H."/>
            <person name="Willows R.D."/>
            <person name="Chen M."/>
        </authorList>
    </citation>
    <scope>NUCLEOTIDE SEQUENCE [LARGE SCALE GENOMIC DNA]</scope>
    <source>
        <strain evidence="1 2">C2206</strain>
    </source>
</reference>
<accession>A0A1Z3HRV7</accession>
<protein>
    <recommendedName>
        <fullName evidence="3">LysM domain-containing protein</fullName>
    </recommendedName>
</protein>
<dbReference type="RefSeq" id="WP_080808375.1">
    <property type="nucleotide sequence ID" value="NZ_CP021983.2"/>
</dbReference>
<gene>
    <name evidence="1" type="ORF">XM38_039870</name>
</gene>
<dbReference type="AlphaFoldDB" id="A0A1Z3HRV7"/>
<name>A0A1Z3HRV7_9CYAN</name>
<sequence length="86" mass="10150">MFLETSRYYRVPQADVALPGRTVRAVCRRRLPKVEGIPYTVQDQDRLDILAQRQYDNSTQFWRIADANTELEANDLVKEPLREIRI</sequence>
<dbReference type="STRING" id="1641165.XM38_09925"/>
<dbReference type="OrthoDB" id="9809850at2"/>
<dbReference type="Proteomes" id="UP000191901">
    <property type="component" value="Chromosome"/>
</dbReference>